<keyword evidence="5" id="KW-1185">Reference proteome</keyword>
<dbReference type="SUPFAM" id="SSF54001">
    <property type="entry name" value="Cysteine proteinases"/>
    <property type="match status" value="1"/>
</dbReference>
<dbReference type="Gene3D" id="2.60.40.3140">
    <property type="match status" value="1"/>
</dbReference>
<evidence type="ECO:0000259" key="2">
    <source>
        <dbReference type="Pfam" id="PF01841"/>
    </source>
</evidence>
<dbReference type="RefSeq" id="WP_147714173.1">
    <property type="nucleotide sequence ID" value="NZ_VKAD01000001.1"/>
</dbReference>
<dbReference type="OrthoDB" id="8595007at2"/>
<accession>A0A5C8ZBF3</accession>
<protein>
    <submittedName>
        <fullName evidence="4">DUF3857 domain-containing protein</fullName>
    </submittedName>
</protein>
<dbReference type="Gene3D" id="3.10.620.30">
    <property type="match status" value="1"/>
</dbReference>
<feature type="domain" description="Transglutaminase-like" evidence="2">
    <location>
        <begin position="269"/>
        <end position="350"/>
    </location>
</feature>
<dbReference type="InterPro" id="IPR024618">
    <property type="entry name" value="DUF3857"/>
</dbReference>
<feature type="domain" description="DUF3857" evidence="3">
    <location>
        <begin position="77"/>
        <end position="217"/>
    </location>
</feature>
<feature type="signal peptide" evidence="1">
    <location>
        <begin position="1"/>
        <end position="22"/>
    </location>
</feature>
<keyword evidence="1" id="KW-0732">Signal</keyword>
<name>A0A5C8ZBF3_9GAMM</name>
<dbReference type="Pfam" id="PF12969">
    <property type="entry name" value="DUF3857"/>
    <property type="match status" value="1"/>
</dbReference>
<feature type="chain" id="PRO_5022945426" evidence="1">
    <location>
        <begin position="23"/>
        <end position="632"/>
    </location>
</feature>
<dbReference type="AlphaFoldDB" id="A0A5C8ZBF3"/>
<dbReference type="PROSITE" id="PS51257">
    <property type="entry name" value="PROKAR_LIPOPROTEIN"/>
    <property type="match status" value="1"/>
</dbReference>
<organism evidence="4 5">
    <name type="scientific">Reinekea thalattae</name>
    <dbReference type="NCBI Taxonomy" id="2593301"/>
    <lineage>
        <taxon>Bacteria</taxon>
        <taxon>Pseudomonadati</taxon>
        <taxon>Pseudomonadota</taxon>
        <taxon>Gammaproteobacteria</taxon>
        <taxon>Oceanospirillales</taxon>
        <taxon>Saccharospirillaceae</taxon>
        <taxon>Reinekea</taxon>
    </lineage>
</organism>
<dbReference type="EMBL" id="VKAD01000001">
    <property type="protein sequence ID" value="TXR54774.1"/>
    <property type="molecule type" value="Genomic_DNA"/>
</dbReference>
<dbReference type="Pfam" id="PF01841">
    <property type="entry name" value="Transglut_core"/>
    <property type="match status" value="1"/>
</dbReference>
<proteinExistence type="predicted"/>
<evidence type="ECO:0000313" key="4">
    <source>
        <dbReference type="EMBL" id="TXR54774.1"/>
    </source>
</evidence>
<gene>
    <name evidence="4" type="ORF">FME95_09635</name>
</gene>
<dbReference type="Proteomes" id="UP000321764">
    <property type="component" value="Unassembled WGS sequence"/>
</dbReference>
<evidence type="ECO:0000313" key="5">
    <source>
        <dbReference type="Proteomes" id="UP000321764"/>
    </source>
</evidence>
<dbReference type="InterPro" id="IPR002931">
    <property type="entry name" value="Transglutaminase-like"/>
</dbReference>
<dbReference type="InterPro" id="IPR038765">
    <property type="entry name" value="Papain-like_cys_pep_sf"/>
</dbReference>
<sequence>MNSKLMALIWAVVVACCVQAQASIRYSLDNDELIQYALEHINDPPDELTIVLHRKRFDIDGSIVKRRVQVIWYYPDNDSIEDYGTEQIHYSGYADDVEVLAVATVRPDGTVKRFNPDFAQLSDTDNYNAFNDNKVINLPVPGLRTGSYSVLDYVITTDNRRQESDIFETAWAGFSAPTQRHEVSVHWQNIDLKVLNTHPDLSCVSKQRSFVCQGDNIAAPKIDRQTLWRDKWQGVYIASMSDWQPVVESMSEAFDKAFIDQTGLEPVYQTLTAGLTSQEEIVSALYRFVADDIRYVSLSNAGNTHTPHSIESIIDNRYGDCKDKSALLQALMDRAGIEAYPRLVATNRSNIAQMPLASANYFNHMVLCIKLDGQEYCLDATDKTIDWQYTSSWIQNRASLALVDGAQPMPISPAQYRWQMDVMTQLDFNEQGGQTEKQIRTYYGEYAAYMRSKLTGLDEEESNDYLLEQYRDVVSDIEQIELDQLPDLDAGYQELKVHTQAQFDPFANTDKLLAYAEDESWLRNELNSYENNNKYDELWIAGVKQRSFVQIDTQDIWQLSKPVASINFTSQFGDFTRSSHILGDQLYIITNLQIPHQQVSLEQADQFNQFLDIVLDHLRFHIEALPTHPAAD</sequence>
<comment type="caution">
    <text evidence="4">The sequence shown here is derived from an EMBL/GenBank/DDBJ whole genome shotgun (WGS) entry which is preliminary data.</text>
</comment>
<reference evidence="4 5" key="1">
    <citation type="submission" date="2019-07" db="EMBL/GenBank/DDBJ databases">
        <title>Reinekea sp. strain SSH23 genome sequencing and assembly.</title>
        <authorList>
            <person name="Kim I."/>
        </authorList>
    </citation>
    <scope>NUCLEOTIDE SEQUENCE [LARGE SCALE GENOMIC DNA]</scope>
    <source>
        <strain evidence="4 5">SSH23</strain>
    </source>
</reference>
<evidence type="ECO:0000259" key="3">
    <source>
        <dbReference type="Pfam" id="PF12969"/>
    </source>
</evidence>
<evidence type="ECO:0000256" key="1">
    <source>
        <dbReference type="SAM" id="SignalP"/>
    </source>
</evidence>